<dbReference type="Proteomes" id="UP000557842">
    <property type="component" value="Unassembled WGS sequence"/>
</dbReference>
<accession>A0A5L8L0I3</accession>
<name>A0A5L8L0I3_CAMFE</name>
<proteinExistence type="predicted"/>
<dbReference type="EMBL" id="AABQDW010000004">
    <property type="protein sequence ID" value="EAI5407793.1"/>
    <property type="molecule type" value="Genomic_DNA"/>
</dbReference>
<sequence length="83" mass="9701">MKTKHIYEILSVMLNTGEPVTATDFKISNANQYFVILESMRLVTRVKSKEGNFKVAYFKDNEQKQKARDYLSKCGKSKNLMRF</sequence>
<evidence type="ECO:0000313" key="2">
    <source>
        <dbReference type="EMBL" id="EAI8858700.1"/>
    </source>
</evidence>
<dbReference type="AlphaFoldDB" id="A0A5L8L0I3"/>
<protein>
    <submittedName>
        <fullName evidence="3">Uncharacterized protein</fullName>
    </submittedName>
</protein>
<gene>
    <name evidence="3" type="ORF">AAH17_06725</name>
    <name evidence="4" type="ORF">AAH24_04400</name>
    <name evidence="1" type="ORF">BVH53_03665</name>
    <name evidence="2" type="ORF">CX802_02380</name>
</gene>
<comment type="caution">
    <text evidence="3">The sequence shown here is derived from an EMBL/GenBank/DDBJ whole genome shotgun (WGS) entry which is preliminary data.</text>
</comment>
<dbReference type="EMBL" id="AABTCC010000005">
    <property type="protein sequence ID" value="EAI8858700.1"/>
    <property type="molecule type" value="Genomic_DNA"/>
</dbReference>
<dbReference type="EMBL" id="AACCXM010000003">
    <property type="protein sequence ID" value="EAK0468612.1"/>
    <property type="molecule type" value="Genomic_DNA"/>
</dbReference>
<evidence type="ECO:0000313" key="5">
    <source>
        <dbReference type="Proteomes" id="UP000535509"/>
    </source>
</evidence>
<dbReference type="Proteomes" id="UP000535509">
    <property type="component" value="Unassembled WGS sequence"/>
</dbReference>
<dbReference type="EMBL" id="AACCXK010000011">
    <property type="protein sequence ID" value="EAK0453352.1"/>
    <property type="molecule type" value="Genomic_DNA"/>
</dbReference>
<reference evidence="3 6" key="1">
    <citation type="submission" date="2018-05" db="EMBL/GenBank/DDBJ databases">
        <authorList>
            <consortium name="PulseNet: The National Subtyping Network for Foodborne Disease Surveillance"/>
            <person name="Tarr C.L."/>
            <person name="Trees E."/>
            <person name="Katz L.S."/>
            <person name="Carleton-Romer H.A."/>
            <person name="Stroika S."/>
            <person name="Kucerova Z."/>
            <person name="Roache K.F."/>
            <person name="Sabol A.L."/>
            <person name="Besser J."/>
            <person name="Gerner-Smidt P."/>
        </authorList>
    </citation>
    <scope>NUCLEOTIDE SEQUENCE</scope>
    <source>
        <strain evidence="3">2014D-0197</strain>
        <strain evidence="1 6">2016D-0221</strain>
        <strain evidence="4">D4313</strain>
        <strain evidence="2 5">PNUSAC001503</strain>
    </source>
</reference>
<evidence type="ECO:0000313" key="3">
    <source>
        <dbReference type="EMBL" id="EAK0453352.1"/>
    </source>
</evidence>
<evidence type="ECO:0000313" key="1">
    <source>
        <dbReference type="EMBL" id="EAI5407793.1"/>
    </source>
</evidence>
<evidence type="ECO:0000313" key="4">
    <source>
        <dbReference type="EMBL" id="EAK0468612.1"/>
    </source>
</evidence>
<dbReference type="GeneID" id="61065521"/>
<organism evidence="3">
    <name type="scientific">Campylobacter fetus</name>
    <dbReference type="NCBI Taxonomy" id="196"/>
    <lineage>
        <taxon>Bacteria</taxon>
        <taxon>Pseudomonadati</taxon>
        <taxon>Campylobacterota</taxon>
        <taxon>Epsilonproteobacteria</taxon>
        <taxon>Campylobacterales</taxon>
        <taxon>Campylobacteraceae</taxon>
        <taxon>Campylobacter</taxon>
    </lineage>
</organism>
<keyword evidence="5" id="KW-1185">Reference proteome</keyword>
<evidence type="ECO:0000313" key="6">
    <source>
        <dbReference type="Proteomes" id="UP000557842"/>
    </source>
</evidence>
<dbReference type="RefSeq" id="WP_035170991.1">
    <property type="nucleotide sequence ID" value="NZ_AABUZP020000066.1"/>
</dbReference>